<dbReference type="Pfam" id="PF00249">
    <property type="entry name" value="Myb_DNA-binding"/>
    <property type="match status" value="2"/>
</dbReference>
<dbReference type="PROSITE" id="PS51294">
    <property type="entry name" value="HTH_MYB"/>
    <property type="match status" value="2"/>
</dbReference>
<feature type="domain" description="Myb-like" evidence="7">
    <location>
        <begin position="19"/>
        <end position="71"/>
    </location>
</feature>
<evidence type="ECO:0000313" key="10">
    <source>
        <dbReference type="Proteomes" id="UP001190926"/>
    </source>
</evidence>
<evidence type="ECO:0000256" key="4">
    <source>
        <dbReference type="ARBA" id="ARBA00023125"/>
    </source>
</evidence>
<dbReference type="PANTHER" id="PTHR45675:SF1">
    <property type="entry name" value="MYB TRANSCRIPTION FACTOR-RELATED"/>
    <property type="match status" value="1"/>
</dbReference>
<dbReference type="PROSITE" id="PS50090">
    <property type="entry name" value="MYB_LIKE"/>
    <property type="match status" value="2"/>
</dbReference>
<evidence type="ECO:0000259" key="7">
    <source>
        <dbReference type="PROSITE" id="PS50090"/>
    </source>
</evidence>
<dbReference type="InterPro" id="IPR001005">
    <property type="entry name" value="SANT/Myb"/>
</dbReference>
<evidence type="ECO:0000259" key="8">
    <source>
        <dbReference type="PROSITE" id="PS51294"/>
    </source>
</evidence>
<evidence type="ECO:0000256" key="6">
    <source>
        <dbReference type="ARBA" id="ARBA00023242"/>
    </source>
</evidence>
<dbReference type="Gene3D" id="1.10.10.60">
    <property type="entry name" value="Homeodomain-like"/>
    <property type="match status" value="2"/>
</dbReference>
<feature type="domain" description="HTH myb-type" evidence="8">
    <location>
        <begin position="72"/>
        <end position="126"/>
    </location>
</feature>
<evidence type="ECO:0000256" key="5">
    <source>
        <dbReference type="ARBA" id="ARBA00023163"/>
    </source>
</evidence>
<feature type="domain" description="Myb-like" evidence="7">
    <location>
        <begin position="72"/>
        <end position="122"/>
    </location>
</feature>
<dbReference type="PANTHER" id="PTHR45675">
    <property type="entry name" value="MYB TRANSCRIPTION FACTOR-RELATED-RELATED"/>
    <property type="match status" value="1"/>
</dbReference>
<dbReference type="FunFam" id="1.10.10.60:FF:000011">
    <property type="entry name" value="Myb transcription factor"/>
    <property type="match status" value="1"/>
</dbReference>
<dbReference type="Proteomes" id="UP001190926">
    <property type="component" value="Unassembled WGS sequence"/>
</dbReference>
<dbReference type="EMBL" id="SDAM02000556">
    <property type="protein sequence ID" value="KAH6823959.1"/>
    <property type="molecule type" value="Genomic_DNA"/>
</dbReference>
<keyword evidence="5" id="KW-0804">Transcription</keyword>
<dbReference type="GO" id="GO:0003700">
    <property type="term" value="F:DNA-binding transcription factor activity"/>
    <property type="evidence" value="ECO:0007669"/>
    <property type="project" value="InterPro"/>
</dbReference>
<evidence type="ECO:0000256" key="3">
    <source>
        <dbReference type="ARBA" id="ARBA00023015"/>
    </source>
</evidence>
<keyword evidence="4" id="KW-0238">DNA-binding</keyword>
<dbReference type="CDD" id="cd00167">
    <property type="entry name" value="SANT"/>
    <property type="match status" value="2"/>
</dbReference>
<dbReference type="InterPro" id="IPR009057">
    <property type="entry name" value="Homeodomain-like_sf"/>
</dbReference>
<evidence type="ECO:0000313" key="9">
    <source>
        <dbReference type="EMBL" id="KAH6823959.1"/>
    </source>
</evidence>
<dbReference type="SUPFAM" id="SSF46689">
    <property type="entry name" value="Homeodomain-like"/>
    <property type="match status" value="1"/>
</dbReference>
<reference evidence="9 10" key="1">
    <citation type="journal article" date="2021" name="Nat. Commun.">
        <title>Incipient diploidization of the medicinal plant Perilla within 10,000 years.</title>
        <authorList>
            <person name="Zhang Y."/>
            <person name="Shen Q."/>
            <person name="Leng L."/>
            <person name="Zhang D."/>
            <person name="Chen S."/>
            <person name="Shi Y."/>
            <person name="Ning Z."/>
            <person name="Chen S."/>
        </authorList>
    </citation>
    <scope>NUCLEOTIDE SEQUENCE [LARGE SCALE GENOMIC DNA]</scope>
    <source>
        <strain evidence="10">cv. PC099</strain>
    </source>
</reference>
<dbReference type="GO" id="GO:0043565">
    <property type="term" value="F:sequence-specific DNA binding"/>
    <property type="evidence" value="ECO:0007669"/>
    <property type="project" value="InterPro"/>
</dbReference>
<sequence length="232" mass="26796">MDATEFGVINEICAKVDDQEEIAKGPWSSQEDSILINFVSTHGEGRWNDLARDSGLKRTGKSCRLRWKNYLRPNIRRGNITLEEQLRIMELHCIYGNRWSKIAEFLPGRTDNEIKNYWRTRVQRQAKQLNYDINSVEFKDLVRNDWVPRLSEQIQQASLSRTSMCNNNLEGVMMMNSCDNGASTNGLEALQMADYWSGNLASELVEAHQASIMNLSELEFEFGQDWHHSLGF</sequence>
<keyword evidence="10" id="KW-1185">Reference proteome</keyword>
<evidence type="ECO:0000256" key="2">
    <source>
        <dbReference type="ARBA" id="ARBA00022737"/>
    </source>
</evidence>
<proteinExistence type="predicted"/>
<dbReference type="GO" id="GO:0005634">
    <property type="term" value="C:nucleus"/>
    <property type="evidence" value="ECO:0007669"/>
    <property type="project" value="UniProtKB-SubCell"/>
</dbReference>
<comment type="subcellular location">
    <subcellularLocation>
        <location evidence="1">Nucleus</location>
    </subcellularLocation>
</comment>
<evidence type="ECO:0000256" key="1">
    <source>
        <dbReference type="ARBA" id="ARBA00004123"/>
    </source>
</evidence>
<keyword evidence="2" id="KW-0677">Repeat</keyword>
<dbReference type="AlphaFoldDB" id="A0AAD4P290"/>
<accession>A0AAD4P290</accession>
<comment type="caution">
    <text evidence="9">The sequence shown here is derived from an EMBL/GenBank/DDBJ whole genome shotgun (WGS) entry which is preliminary data.</text>
</comment>
<gene>
    <name evidence="9" type="ORF">C2S53_016563</name>
</gene>
<organism evidence="9 10">
    <name type="scientific">Perilla frutescens var. hirtella</name>
    <name type="common">Perilla citriodora</name>
    <name type="synonym">Perilla setoyensis</name>
    <dbReference type="NCBI Taxonomy" id="608512"/>
    <lineage>
        <taxon>Eukaryota</taxon>
        <taxon>Viridiplantae</taxon>
        <taxon>Streptophyta</taxon>
        <taxon>Embryophyta</taxon>
        <taxon>Tracheophyta</taxon>
        <taxon>Spermatophyta</taxon>
        <taxon>Magnoliopsida</taxon>
        <taxon>eudicotyledons</taxon>
        <taxon>Gunneridae</taxon>
        <taxon>Pentapetalae</taxon>
        <taxon>asterids</taxon>
        <taxon>lamiids</taxon>
        <taxon>Lamiales</taxon>
        <taxon>Lamiaceae</taxon>
        <taxon>Nepetoideae</taxon>
        <taxon>Elsholtzieae</taxon>
        <taxon>Perilla</taxon>
    </lineage>
</organism>
<dbReference type="SMART" id="SM00717">
    <property type="entry name" value="SANT"/>
    <property type="match status" value="2"/>
</dbReference>
<dbReference type="InterPro" id="IPR044676">
    <property type="entry name" value="EOBI/EOBII-like_plant"/>
</dbReference>
<keyword evidence="3" id="KW-0805">Transcription regulation</keyword>
<feature type="domain" description="HTH myb-type" evidence="8">
    <location>
        <begin position="19"/>
        <end position="71"/>
    </location>
</feature>
<dbReference type="InterPro" id="IPR017930">
    <property type="entry name" value="Myb_dom"/>
</dbReference>
<protein>
    <submittedName>
        <fullName evidence="9">Myb domain protein 2</fullName>
    </submittedName>
</protein>
<name>A0AAD4P290_PERFH</name>
<keyword evidence="6" id="KW-0539">Nucleus</keyword>